<name>A0A438BRH4_VITVI</name>
<organism evidence="1 2">
    <name type="scientific">Vitis vinifera</name>
    <name type="common">Grape</name>
    <dbReference type="NCBI Taxonomy" id="29760"/>
    <lineage>
        <taxon>Eukaryota</taxon>
        <taxon>Viridiplantae</taxon>
        <taxon>Streptophyta</taxon>
        <taxon>Embryophyta</taxon>
        <taxon>Tracheophyta</taxon>
        <taxon>Spermatophyta</taxon>
        <taxon>Magnoliopsida</taxon>
        <taxon>eudicotyledons</taxon>
        <taxon>Gunneridae</taxon>
        <taxon>Pentapetalae</taxon>
        <taxon>rosids</taxon>
        <taxon>Vitales</taxon>
        <taxon>Vitaceae</taxon>
        <taxon>Viteae</taxon>
        <taxon>Vitis</taxon>
    </lineage>
</organism>
<evidence type="ECO:0000313" key="2">
    <source>
        <dbReference type="Proteomes" id="UP000288805"/>
    </source>
</evidence>
<gene>
    <name evidence="1" type="ORF">CK203_101447</name>
</gene>
<protein>
    <submittedName>
        <fullName evidence="1">Uncharacterized protein</fullName>
    </submittedName>
</protein>
<dbReference type="EMBL" id="QGNW01002650">
    <property type="protein sequence ID" value="RVW13548.1"/>
    <property type="molecule type" value="Genomic_DNA"/>
</dbReference>
<sequence>MIDIPVEATIRPLLIESRSAPVYCCLIDDTELDDGLPCLFRDVQSARYRDLIHVPPSELHTLTSPWPFLVWGIDIIGKISPKSFSGHEFILVAIDYFPKAVDSEADWAQPQFDQLNLLDERRLRAVEHVRAYQRKMAHAFKKRVKSRPLQIEGAAWLMDLDGNRFSEPTNVDQLKRSPLVYARIVWESHESWTYSYLRCIDSRIITSVKYRLDLLYVPIESFLSYQDRWDALVVILGYIPHFSCGDDCFLRDLLQSTLLGREMFIHIDGHSLDDVCQDEPSTEHDLREHPLRFMESILDHFHGLRAVVAQPHLQIGVQSRIFNLAFRSVFSFWAFDDTIASRFRHSNPSSILSFGIQSHHQFSVSAFRAIIILISTFRATISSQFRRSKPSSLLNFGIQSHHHSRTISIFSSVFRAIIVLSFDVQSHHHFLVLAFRAIIASSVRHSEPSSFSVSVFRVIIASLVRRSEPSSFSISTFRAIIASSVLVFRATISSQFGHSEPPSLYSLAFRAIIVSVSVFRAIIASHHHHSQFRGLEPPLLLSFGVQSHHHSQFRRLEPSSLLKPPSLSVSTFGAIIDLSFGVQSHHLFQFWHSEPSSFSILAFRAIITSSVLAFKATISSQFGHSGPPSFYSLAFKAIIVLNFGVQSHHRFSVSALRVIIILNFGVQSHHHSRFRRSEPSSFSVSPFRAIIASQFWRSESSLLLSFGVQNHQHFQFGVQSHHSSQFRHSKAIITSSVWRSEPPSFSISAFRAIVTSQFRLVFIAIVHIQVFRAIVHIQAFRAIVHIQAFGAIVHIQAFRAIISP</sequence>
<dbReference type="Proteomes" id="UP000288805">
    <property type="component" value="Unassembled WGS sequence"/>
</dbReference>
<accession>A0A438BRH4</accession>
<dbReference type="AlphaFoldDB" id="A0A438BRH4"/>
<comment type="caution">
    <text evidence="1">The sequence shown here is derived from an EMBL/GenBank/DDBJ whole genome shotgun (WGS) entry which is preliminary data.</text>
</comment>
<evidence type="ECO:0000313" key="1">
    <source>
        <dbReference type="EMBL" id="RVW13548.1"/>
    </source>
</evidence>
<proteinExistence type="predicted"/>
<reference evidence="1 2" key="1">
    <citation type="journal article" date="2018" name="PLoS Genet.">
        <title>Population sequencing reveals clonal diversity and ancestral inbreeding in the grapevine cultivar Chardonnay.</title>
        <authorList>
            <person name="Roach M.J."/>
            <person name="Johnson D.L."/>
            <person name="Bohlmann J."/>
            <person name="van Vuuren H.J."/>
            <person name="Jones S.J."/>
            <person name="Pretorius I.S."/>
            <person name="Schmidt S.A."/>
            <person name="Borneman A.R."/>
        </authorList>
    </citation>
    <scope>NUCLEOTIDE SEQUENCE [LARGE SCALE GENOMIC DNA]</scope>
    <source>
        <strain evidence="2">cv. Chardonnay</strain>
        <tissue evidence="1">Leaf</tissue>
    </source>
</reference>